<dbReference type="Pfam" id="PF02786">
    <property type="entry name" value="CPSase_L_D2"/>
    <property type="match status" value="2"/>
</dbReference>
<keyword evidence="5 19" id="KW-0055">Arginine biosynthesis</keyword>
<dbReference type="FunFam" id="3.30.470.20:FF:000013">
    <property type="entry name" value="Carbamoyl-phosphate synthase large chain"/>
    <property type="match status" value="1"/>
</dbReference>
<dbReference type="CDD" id="cd01424">
    <property type="entry name" value="MGS_CPS_II"/>
    <property type="match status" value="1"/>
</dbReference>
<dbReference type="UniPathway" id="UPA00070">
    <property type="reaction ID" value="UER00115"/>
</dbReference>
<feature type="binding site" evidence="19">
    <location>
        <position position="253"/>
    </location>
    <ligand>
        <name>ATP</name>
        <dbReference type="ChEBI" id="CHEBI:30616"/>
        <label>1</label>
    </ligand>
</feature>
<dbReference type="PANTHER" id="PTHR11405:SF53">
    <property type="entry name" value="CARBAMOYL-PHOSPHATE SYNTHASE [AMMONIA], MITOCHONDRIAL"/>
    <property type="match status" value="1"/>
</dbReference>
<feature type="binding site" evidence="19">
    <location>
        <position position="771"/>
    </location>
    <ligand>
        <name>ATP</name>
        <dbReference type="ChEBI" id="CHEBI:30616"/>
        <label>2</label>
    </ligand>
</feature>
<feature type="binding site" evidence="19">
    <location>
        <position position="796"/>
    </location>
    <ligand>
        <name>ATP</name>
        <dbReference type="ChEBI" id="CHEBI:30616"/>
        <label>2</label>
    </ligand>
</feature>
<feature type="binding site" evidence="19">
    <location>
        <position position="309"/>
    </location>
    <ligand>
        <name>ATP</name>
        <dbReference type="ChEBI" id="CHEBI:30616"/>
        <label>1</label>
    </ligand>
</feature>
<feature type="binding site" evidence="19">
    <location>
        <position position="839"/>
    </location>
    <ligand>
        <name>ATP</name>
        <dbReference type="ChEBI" id="CHEBI:30616"/>
        <label>2</label>
    </ligand>
</feature>
<protein>
    <recommendedName>
        <fullName evidence="19">Carbamoyl phosphate synthase large chain</fullName>
        <ecNumber evidence="19">6.3.4.16</ecNumber>
        <ecNumber evidence="19">6.3.5.5</ecNumber>
    </recommendedName>
    <alternativeName>
        <fullName evidence="19">Carbamoyl phosphate synthetase ammonia chain</fullName>
    </alternativeName>
</protein>
<comment type="function">
    <text evidence="17 19">Large subunit of the glutamine-dependent carbamoyl phosphate synthetase (CPSase). CPSase catalyzes the formation of carbamoyl phosphate from the ammonia moiety of glutamine, carbonate, and phosphate donated by ATP, constituting the first step of 2 biosynthetic pathways, one leading to arginine and/or urea and the other to pyrimidine nucleotides. The large subunit (synthetase) binds the substrates ammonia (free or transferred from glutamine from the small subunit), hydrogencarbonate and ATP and carries out an ATP-coupled ligase reaction, activating hydrogencarbonate by forming carboxy phosphate which reacts with ammonia to form carbamoyl phosphate.</text>
</comment>
<dbReference type="InterPro" id="IPR058047">
    <property type="entry name" value="CPSase_preATP-grasp"/>
</dbReference>
<feature type="binding site" evidence="19">
    <location>
        <position position="295"/>
    </location>
    <ligand>
        <name>Mg(2+)</name>
        <dbReference type="ChEBI" id="CHEBI:18420"/>
        <label>1</label>
    </ligand>
</feature>
<feature type="binding site" evidence="19">
    <location>
        <position position="251"/>
    </location>
    <ligand>
        <name>ATP</name>
        <dbReference type="ChEBI" id="CHEBI:30616"/>
        <label>1</label>
    </ligand>
</feature>
<feature type="binding site" evidence="19">
    <location>
        <position position="179"/>
    </location>
    <ligand>
        <name>ATP</name>
        <dbReference type="ChEBI" id="CHEBI:30616"/>
        <label>1</label>
    </ligand>
</feature>
<dbReference type="Pfam" id="PF02142">
    <property type="entry name" value="MGS"/>
    <property type="match status" value="1"/>
</dbReference>
<evidence type="ECO:0000256" key="12">
    <source>
        <dbReference type="ARBA" id="ARBA00022842"/>
    </source>
</evidence>
<evidence type="ECO:0000256" key="8">
    <source>
        <dbReference type="ARBA" id="ARBA00022723"/>
    </source>
</evidence>
<feature type="binding site" evidence="19">
    <location>
        <position position="309"/>
    </location>
    <ligand>
        <name>Mn(2+)</name>
        <dbReference type="ChEBI" id="CHEBI:29035"/>
        <label>1</label>
    </ligand>
</feature>
<feature type="binding site" evidence="19">
    <location>
        <position position="797"/>
    </location>
    <ligand>
        <name>ATP</name>
        <dbReference type="ChEBI" id="CHEBI:30616"/>
        <label>2</label>
    </ligand>
</feature>
<feature type="binding site" evidence="19">
    <location>
        <position position="766"/>
    </location>
    <ligand>
        <name>ATP</name>
        <dbReference type="ChEBI" id="CHEBI:30616"/>
        <label>2</label>
    </ligand>
</feature>
<dbReference type="GO" id="GO:0006541">
    <property type="term" value="P:glutamine metabolic process"/>
    <property type="evidence" value="ECO:0007669"/>
    <property type="project" value="TreeGrafter"/>
</dbReference>
<feature type="binding site" evidence="19">
    <location>
        <position position="225"/>
    </location>
    <ligand>
        <name>ATP</name>
        <dbReference type="ChEBI" id="CHEBI:30616"/>
        <label>1</label>
    </ligand>
</feature>
<comment type="caution">
    <text evidence="19">Lacks conserved residue(s) required for the propagation of feature annotation.</text>
</comment>
<feature type="binding site" evidence="19">
    <location>
        <position position="309"/>
    </location>
    <ligand>
        <name>Mn(2+)</name>
        <dbReference type="ChEBI" id="CHEBI:29035"/>
        <label>2</label>
    </ligand>
</feature>
<evidence type="ECO:0000256" key="11">
    <source>
        <dbReference type="ARBA" id="ARBA00022840"/>
    </source>
</evidence>
<keyword evidence="6 19" id="KW-0436">Ligase</keyword>
<reference evidence="22 23" key="1">
    <citation type="submission" date="2019-08" db="EMBL/GenBank/DDBJ databases">
        <title>Complete genome sequence of Terriglobus albidus strain ORNL.</title>
        <authorList>
            <person name="Podar M."/>
        </authorList>
    </citation>
    <scope>NUCLEOTIDE SEQUENCE [LARGE SCALE GENOMIC DNA]</scope>
    <source>
        <strain evidence="22 23">ORNL</strain>
    </source>
</reference>
<feature type="binding site" evidence="19">
    <location>
        <position position="139"/>
    </location>
    <ligand>
        <name>ATP</name>
        <dbReference type="ChEBI" id="CHEBI:30616"/>
        <label>1</label>
    </ligand>
</feature>
<dbReference type="HAMAP" id="MF_01210_A">
    <property type="entry name" value="CPSase_L_chain_A"/>
    <property type="match status" value="1"/>
</dbReference>
<dbReference type="Gene3D" id="3.40.50.20">
    <property type="match status" value="2"/>
</dbReference>
<feature type="binding site" evidence="19">
    <location>
        <position position="186"/>
    </location>
    <ligand>
        <name>ATP</name>
        <dbReference type="ChEBI" id="CHEBI:30616"/>
        <label>1</label>
    </ligand>
</feature>
<evidence type="ECO:0000256" key="18">
    <source>
        <dbReference type="ARBA" id="ARBA00062056"/>
    </source>
</evidence>
<dbReference type="FunFam" id="3.40.50.20:FF:000003">
    <property type="entry name" value="Carbamoyl-phosphate synthase large chain"/>
    <property type="match status" value="1"/>
</dbReference>
<dbReference type="EC" id="6.3.5.5" evidence="19"/>
<evidence type="ECO:0000256" key="6">
    <source>
        <dbReference type="ARBA" id="ARBA00022598"/>
    </source>
</evidence>
<evidence type="ECO:0000256" key="5">
    <source>
        <dbReference type="ARBA" id="ARBA00022571"/>
    </source>
</evidence>
<feature type="binding site" evidence="19">
    <location>
        <position position="839"/>
    </location>
    <ligand>
        <name>Mg(2+)</name>
        <dbReference type="ChEBI" id="CHEBI:18420"/>
        <label>3</label>
    </ligand>
</feature>
<sequence>MPRRNDIAKILVIGSGPIVIGQSAEFDYSGTQACKALKAEGYEVVLVNSNPASIMTDPEVADRTYIEPLSFNYLEEILRLESELLAENGKAGKFAVLPTVGGQTALNLAVDLADAGVLDRYNVELIGAKLDAIKKAEDRLLFKDAMNKIGLDMPRSALVNNLRDGLEFTAKIGFPAVIRPSFTLGGSGGGIAYNREELMEILSRGLDLSPVHECLIEESVLGWKEYELEVVRDLKDNCIIICSIENFDPMGVHTGDSITVAPAQTLTDREYQVMRDAAIKVIREIGVETGGSNVQFAVNPQNGRMTVIEMNPRVSRSSALASKATGFPIAKIAARLAVGYTLDEIKNDITKATPACFEPTIDYVVVKFPKWQFEKFPGAEEGLGPQMKSVGEVMAIGRTFKEAMFKAVRSLETGKKATATDIEPRRLTQRLVTPHPDRFNYIRYAFEKGMSVREVARLTGMDPWFLYQVKQVVDEITAVSQKPAAEITADELRTAKRMGISDERLAAGWGLEGRAGAIEVMNLRKKLGVTPVYKLVDTCAAEFESFTPYFYSCFDEEDEATPTAKKKVIILGSGPNRIGQGIEFDYCCCHAAFALKDDGYETIMVNCNPETVSTDYDTADRLYFEPLTYEDVLAVYEHEAANGAEVGMIVQFGGQTPLNLALPLKAAGVPIIGTSPESIDLAEDRKRFGKLIEELGIPQPQGAMATSVQEALEGANRVGYPVLVRPSYVLGGRAMVIAYDDDAIVKYMSTAIEYSQERPVLIDHFLEDATEVDVDALCDGKDVIIAGIMQHIEEAGIHSGDSSCVLPAVDIAPEVLDTIRAYTRKLALSLNVVGLVNIQFAIQYGKVYVIEVNPRASRTVPYVSKATGIPLAKIASRLMIGKTLKELLPEQLASGKDLGTGSHYFVKSPVFPWGKFPGVDTVLGPEMKSTGEVMGVADNFGEAFAKAQLSAGQVLPKKGNVFLSVNDHDKSQVVGLARQFREMGFHIVATHGTADVLEDAGLQVERVYKVKEGRPNVVDYIKGDRIQLIVNTPRGQDTFFDEKAIRRAAVLARIPTITTIAAARAAAEGIASLQGGSVNVNALQALHAEREAVQA</sequence>
<evidence type="ECO:0000259" key="20">
    <source>
        <dbReference type="PROSITE" id="PS50975"/>
    </source>
</evidence>
<evidence type="ECO:0000256" key="7">
    <source>
        <dbReference type="ARBA" id="ARBA00022605"/>
    </source>
</evidence>
<evidence type="ECO:0000256" key="16">
    <source>
        <dbReference type="ARBA" id="ARBA00048816"/>
    </source>
</evidence>
<feature type="binding site" evidence="19">
    <location>
        <position position="851"/>
    </location>
    <ligand>
        <name>Mg(2+)</name>
        <dbReference type="ChEBI" id="CHEBI:18420"/>
        <label>3</label>
    </ligand>
</feature>
<dbReference type="OrthoDB" id="9804197at2"/>
<comment type="catalytic activity">
    <reaction evidence="16 19">
        <text>hydrogencarbonate + L-glutamine + 2 ATP + H2O = carbamoyl phosphate + L-glutamate + 2 ADP + phosphate + 2 H(+)</text>
        <dbReference type="Rhea" id="RHEA:18633"/>
        <dbReference type="ChEBI" id="CHEBI:15377"/>
        <dbReference type="ChEBI" id="CHEBI:15378"/>
        <dbReference type="ChEBI" id="CHEBI:17544"/>
        <dbReference type="ChEBI" id="CHEBI:29985"/>
        <dbReference type="ChEBI" id="CHEBI:30616"/>
        <dbReference type="ChEBI" id="CHEBI:43474"/>
        <dbReference type="ChEBI" id="CHEBI:58228"/>
        <dbReference type="ChEBI" id="CHEBI:58359"/>
        <dbReference type="ChEBI" id="CHEBI:456216"/>
        <dbReference type="EC" id="6.3.5.5"/>
    </reaction>
</comment>
<dbReference type="SUPFAM" id="SSF52335">
    <property type="entry name" value="Methylglyoxal synthase-like"/>
    <property type="match status" value="1"/>
</dbReference>
<dbReference type="PROSITE" id="PS50975">
    <property type="entry name" value="ATP_GRASP"/>
    <property type="match status" value="2"/>
</dbReference>
<evidence type="ECO:0000256" key="3">
    <source>
        <dbReference type="ARBA" id="ARBA00005077"/>
    </source>
</evidence>
<comment type="cofactor">
    <cofactor evidence="1">
        <name>Mn(2+)</name>
        <dbReference type="ChEBI" id="CHEBI:29035"/>
    </cofactor>
</comment>
<dbReference type="Proteomes" id="UP000321820">
    <property type="component" value="Chromosome"/>
</dbReference>
<feature type="binding site" evidence="19">
    <location>
        <position position="309"/>
    </location>
    <ligand>
        <name>Mg(2+)</name>
        <dbReference type="ChEBI" id="CHEBI:18420"/>
        <label>1</label>
    </ligand>
</feature>
<keyword evidence="11 19" id="KW-0067">ATP-binding</keyword>
<feature type="binding site" evidence="19">
    <location>
        <position position="185"/>
    </location>
    <ligand>
        <name>ATP</name>
        <dbReference type="ChEBI" id="CHEBI:30616"/>
        <label>1</label>
    </ligand>
</feature>
<comment type="domain">
    <text evidence="19">The large subunit is composed of 2 ATP-grasp domains that are involved in binding the 2 ATP molecules needed for carbamoyl phosphate synthesis. The N-terminal ATP-grasp domain (referred to as the carboxyphosphate synthetic component) catalyzes the ATP-dependent phosphorylation of hydrogencarbonate to carboxyphosphate and the subsequent nucleophilic attack by ammonia to form a carbamate intermediate. The C-terminal ATP-grasp domain (referred to as the carbamoyl phosphate synthetic component) then catalyzes the phosphorylation of carbamate with the second ATP to form the end product carbamoyl phosphate. The reactive and unstable enzyme intermediates are sequentially channeled from one active site to the next through the interior of the protein over a distance of at least 96 A.</text>
</comment>
<dbReference type="HAMAP" id="MF_01210_B">
    <property type="entry name" value="CPSase_L_chain_B"/>
    <property type="match status" value="1"/>
</dbReference>
<dbReference type="Pfam" id="PF02787">
    <property type="entry name" value="CPSase_L_D3"/>
    <property type="match status" value="1"/>
</dbReference>
<feature type="binding site" evidence="19">
    <location>
        <position position="851"/>
    </location>
    <ligand>
        <name>ATP</name>
        <dbReference type="ChEBI" id="CHEBI:30616"/>
        <label>2</label>
    </ligand>
</feature>
<evidence type="ECO:0000256" key="2">
    <source>
        <dbReference type="ARBA" id="ARBA00004812"/>
    </source>
</evidence>
<dbReference type="PROSITE" id="PS51855">
    <property type="entry name" value="MGS"/>
    <property type="match status" value="1"/>
</dbReference>
<feature type="domain" description="MGS-like" evidence="21">
    <location>
        <begin position="953"/>
        <end position="1093"/>
    </location>
</feature>
<dbReference type="NCBIfam" id="NF003671">
    <property type="entry name" value="PRK05294.1"/>
    <property type="match status" value="1"/>
</dbReference>
<dbReference type="Gene3D" id="3.30.470.20">
    <property type="entry name" value="ATP-grasp fold, B domain"/>
    <property type="match status" value="2"/>
</dbReference>
<feature type="binding site" evidence="19">
    <location>
        <position position="851"/>
    </location>
    <ligand>
        <name>Mg(2+)</name>
        <dbReference type="ChEBI" id="CHEBI:18420"/>
        <label>4</label>
    </ligand>
</feature>
<dbReference type="EMBL" id="CP042806">
    <property type="protein sequence ID" value="QEE29137.1"/>
    <property type="molecule type" value="Genomic_DNA"/>
</dbReference>
<keyword evidence="13 19" id="KW-0665">Pyrimidine biosynthesis</keyword>
<dbReference type="FunFam" id="3.30.470.20:FF:000007">
    <property type="entry name" value="Carbamoyl-phosphate synthase large chain"/>
    <property type="match status" value="1"/>
</dbReference>
<dbReference type="InterPro" id="IPR016185">
    <property type="entry name" value="PreATP-grasp_dom_sf"/>
</dbReference>
<keyword evidence="12" id="KW-0460">Magnesium</keyword>
<evidence type="ECO:0000256" key="19">
    <source>
        <dbReference type="HAMAP-Rule" id="MF_01210"/>
    </source>
</evidence>
<feature type="region of interest" description="Carboxyphosphate synthetic domain" evidence="19">
    <location>
        <begin position="1"/>
        <end position="412"/>
    </location>
</feature>
<dbReference type="GO" id="GO:0004088">
    <property type="term" value="F:carbamoyl-phosphate synthase (glutamine-hydrolyzing) activity"/>
    <property type="evidence" value="ECO:0007669"/>
    <property type="project" value="UniProtKB-UniRule"/>
</dbReference>
<feature type="binding site" evidence="19">
    <location>
        <position position="218"/>
    </location>
    <ligand>
        <name>ATP</name>
        <dbReference type="ChEBI" id="CHEBI:30616"/>
        <label>1</label>
    </ligand>
</feature>
<dbReference type="InterPro" id="IPR005480">
    <property type="entry name" value="CPSase_lsu_oligo"/>
</dbReference>
<keyword evidence="9 19" id="KW-0677">Repeat</keyword>
<dbReference type="NCBIfam" id="NF009455">
    <property type="entry name" value="PRK12815.1"/>
    <property type="match status" value="1"/>
</dbReference>
<comment type="cofactor">
    <cofactor evidence="19">
        <name>Mg(2+)</name>
        <dbReference type="ChEBI" id="CHEBI:18420"/>
    </cofactor>
    <cofactor evidence="19">
        <name>Mn(2+)</name>
        <dbReference type="ChEBI" id="CHEBI:29035"/>
    </cofactor>
    <text evidence="19">Binds 4 Mg(2+) or Mn(2+) ions per subunit.</text>
</comment>
<feature type="binding site" evidence="19">
    <location>
        <position position="311"/>
    </location>
    <ligand>
        <name>Mg(2+)</name>
        <dbReference type="ChEBI" id="CHEBI:18420"/>
        <label>2</label>
    </ligand>
</feature>
<feature type="binding site" evidence="19">
    <location>
        <position position="851"/>
    </location>
    <ligand>
        <name>Mn(2+)</name>
        <dbReference type="ChEBI" id="CHEBI:29035"/>
        <label>4</label>
    </ligand>
</feature>
<comment type="catalytic activity">
    <reaction evidence="15 19">
        <text>hydrogencarbonate + NH4(+) + 2 ATP = carbamoyl phosphate + 2 ADP + phosphate + 2 H(+)</text>
        <dbReference type="Rhea" id="RHEA:18029"/>
        <dbReference type="ChEBI" id="CHEBI:15378"/>
        <dbReference type="ChEBI" id="CHEBI:17544"/>
        <dbReference type="ChEBI" id="CHEBI:28938"/>
        <dbReference type="ChEBI" id="CHEBI:30616"/>
        <dbReference type="ChEBI" id="CHEBI:43474"/>
        <dbReference type="ChEBI" id="CHEBI:58228"/>
        <dbReference type="ChEBI" id="CHEBI:456216"/>
        <dbReference type="EC" id="6.3.4.16"/>
    </reaction>
</comment>
<keyword evidence="14" id="KW-0464">Manganese</keyword>
<dbReference type="Gene3D" id="3.30.1490.20">
    <property type="entry name" value="ATP-grasp fold, A domain"/>
    <property type="match status" value="1"/>
</dbReference>
<dbReference type="InterPro" id="IPR005483">
    <property type="entry name" value="CPSase_dom"/>
</dbReference>
<feature type="binding site" evidence="19">
    <location>
        <position position="798"/>
    </location>
    <ligand>
        <name>ATP</name>
        <dbReference type="ChEBI" id="CHEBI:30616"/>
        <label>2</label>
    </ligand>
</feature>
<dbReference type="SMART" id="SM01096">
    <property type="entry name" value="CPSase_L_D3"/>
    <property type="match status" value="1"/>
</dbReference>
<evidence type="ECO:0000256" key="9">
    <source>
        <dbReference type="ARBA" id="ARBA00022737"/>
    </source>
</evidence>
<feature type="binding site" evidence="19">
    <location>
        <position position="295"/>
    </location>
    <ligand>
        <name>Mn(2+)</name>
        <dbReference type="ChEBI" id="CHEBI:29035"/>
        <label>1</label>
    </ligand>
</feature>
<gene>
    <name evidence="19 22" type="primary">carB</name>
    <name evidence="22" type="ORF">FTW19_14720</name>
</gene>
<dbReference type="SUPFAM" id="SSF48108">
    <property type="entry name" value="Carbamoyl phosphate synthetase, large subunit connection domain"/>
    <property type="match status" value="1"/>
</dbReference>
<evidence type="ECO:0000256" key="17">
    <source>
        <dbReference type="ARBA" id="ARBA00057223"/>
    </source>
</evidence>
<dbReference type="Gene3D" id="1.10.1030.10">
    <property type="entry name" value="Carbamoyl-phosphate synthetase, large subunit oligomerisation domain"/>
    <property type="match status" value="1"/>
</dbReference>
<evidence type="ECO:0000313" key="23">
    <source>
        <dbReference type="Proteomes" id="UP000321820"/>
    </source>
</evidence>
<feature type="binding site" evidence="19">
    <location>
        <position position="853"/>
    </location>
    <ligand>
        <name>Mn(2+)</name>
        <dbReference type="ChEBI" id="CHEBI:29035"/>
        <label>4</label>
    </ligand>
</feature>
<dbReference type="GO" id="GO:0005737">
    <property type="term" value="C:cytoplasm"/>
    <property type="evidence" value="ECO:0007669"/>
    <property type="project" value="TreeGrafter"/>
</dbReference>
<dbReference type="KEGG" id="talb:FTW19_14720"/>
<dbReference type="NCBIfam" id="TIGR01369">
    <property type="entry name" value="CPSaseII_lrg"/>
    <property type="match status" value="1"/>
</dbReference>
<dbReference type="GO" id="GO:0006526">
    <property type="term" value="P:L-arginine biosynthetic process"/>
    <property type="evidence" value="ECO:0007669"/>
    <property type="project" value="UniProtKB-UniRule"/>
</dbReference>
<dbReference type="InterPro" id="IPR013815">
    <property type="entry name" value="ATP_grasp_subdomain_1"/>
</dbReference>
<evidence type="ECO:0000256" key="14">
    <source>
        <dbReference type="ARBA" id="ARBA00023211"/>
    </source>
</evidence>
<dbReference type="PANTHER" id="PTHR11405">
    <property type="entry name" value="CARBAMOYLTRANSFERASE FAMILY MEMBER"/>
    <property type="match status" value="1"/>
</dbReference>
<evidence type="ECO:0000256" key="15">
    <source>
        <dbReference type="ARBA" id="ARBA00047359"/>
    </source>
</evidence>
<dbReference type="AlphaFoldDB" id="A0A5B9EFL7"/>
<comment type="similarity">
    <text evidence="4 19">Belongs to the CarB family.</text>
</comment>
<proteinExistence type="inferred from homology"/>
<evidence type="ECO:0000259" key="21">
    <source>
        <dbReference type="PROSITE" id="PS51855"/>
    </source>
</evidence>
<dbReference type="InterPro" id="IPR011761">
    <property type="entry name" value="ATP-grasp"/>
</dbReference>
<evidence type="ECO:0000256" key="10">
    <source>
        <dbReference type="ARBA" id="ARBA00022741"/>
    </source>
</evidence>
<feature type="binding site" evidence="19">
    <location>
        <position position="220"/>
    </location>
    <ligand>
        <name>ATP</name>
        <dbReference type="ChEBI" id="CHEBI:30616"/>
        <label>1</label>
    </ligand>
</feature>
<comment type="pathway">
    <text evidence="2 19">Pyrimidine metabolism; UMP biosynthesis via de novo pathway; (S)-dihydroorotate from bicarbonate: step 1/3.</text>
</comment>
<dbReference type="InterPro" id="IPR033937">
    <property type="entry name" value="MGS_CPS_CarB"/>
</dbReference>
<feature type="binding site" evidence="19">
    <location>
        <position position="764"/>
    </location>
    <ligand>
        <name>ATP</name>
        <dbReference type="ChEBI" id="CHEBI:30616"/>
        <label>2</label>
    </ligand>
</feature>
<feature type="domain" description="ATP-grasp" evidence="20">
    <location>
        <begin position="689"/>
        <end position="880"/>
    </location>
</feature>
<feature type="binding site" evidence="19">
    <location>
        <position position="853"/>
    </location>
    <ligand>
        <name>Mg(2+)</name>
        <dbReference type="ChEBI" id="CHEBI:18420"/>
        <label>4</label>
    </ligand>
</feature>
<name>A0A5B9EFL7_9BACT</name>
<evidence type="ECO:0000256" key="4">
    <source>
        <dbReference type="ARBA" id="ARBA00009799"/>
    </source>
</evidence>
<dbReference type="Gene3D" id="3.40.50.1380">
    <property type="entry name" value="Methylglyoxal synthase-like domain"/>
    <property type="match status" value="1"/>
</dbReference>
<dbReference type="InterPro" id="IPR006275">
    <property type="entry name" value="CPSase_lsu"/>
</dbReference>
<feature type="binding site" evidence="19">
    <location>
        <position position="725"/>
    </location>
    <ligand>
        <name>ATP</name>
        <dbReference type="ChEBI" id="CHEBI:30616"/>
        <label>2</label>
    </ligand>
</feature>
<dbReference type="InterPro" id="IPR036914">
    <property type="entry name" value="MGS-like_dom_sf"/>
</dbReference>
<evidence type="ECO:0000313" key="22">
    <source>
        <dbReference type="EMBL" id="QEE29137.1"/>
    </source>
</evidence>
<comment type="pathway">
    <text evidence="3 19">Amino-acid biosynthesis; L-arginine biosynthesis; carbamoyl phosphate from bicarbonate: step 1/1.</text>
</comment>
<feature type="binding site" evidence="19">
    <location>
        <position position="252"/>
    </location>
    <ligand>
        <name>ATP</name>
        <dbReference type="ChEBI" id="CHEBI:30616"/>
        <label>1</label>
    </ligand>
</feature>
<organism evidence="22 23">
    <name type="scientific">Terriglobus albidus</name>
    <dbReference type="NCBI Taxonomy" id="1592106"/>
    <lineage>
        <taxon>Bacteria</taxon>
        <taxon>Pseudomonadati</taxon>
        <taxon>Acidobacteriota</taxon>
        <taxon>Terriglobia</taxon>
        <taxon>Terriglobales</taxon>
        <taxon>Acidobacteriaceae</taxon>
        <taxon>Terriglobus</taxon>
    </lineage>
</organism>
<dbReference type="SUPFAM" id="SSF56059">
    <property type="entry name" value="Glutathione synthetase ATP-binding domain-like"/>
    <property type="match status" value="2"/>
</dbReference>
<comment type="subunit">
    <text evidence="18 19">Composed of two chains; the small (or glutamine) chain promotes the hydrolysis of glutamine to ammonia, which is used by the large (or ammonia) chain to synthesize carbamoyl phosphate. Tetramer of heterodimers (alpha,beta)4.</text>
</comment>
<dbReference type="PROSITE" id="PS00867">
    <property type="entry name" value="CPSASE_2"/>
    <property type="match status" value="2"/>
</dbReference>
<feature type="binding site" evidence="19">
    <location>
        <position position="311"/>
    </location>
    <ligand>
        <name>Mn(2+)</name>
        <dbReference type="ChEBI" id="CHEBI:29035"/>
        <label>2</label>
    </ligand>
</feature>
<feature type="binding site" evidence="19">
    <location>
        <position position="839"/>
    </location>
    <ligand>
        <name>Mn(2+)</name>
        <dbReference type="ChEBI" id="CHEBI:29035"/>
        <label>3</label>
    </ligand>
</feature>
<dbReference type="FunFam" id="1.10.1030.10:FF:000002">
    <property type="entry name" value="Carbamoyl-phosphate synthase large chain"/>
    <property type="match status" value="1"/>
</dbReference>
<keyword evidence="8" id="KW-0479">Metal-binding</keyword>
<keyword evidence="23" id="KW-1185">Reference proteome</keyword>
<evidence type="ECO:0000256" key="13">
    <source>
        <dbReference type="ARBA" id="ARBA00022975"/>
    </source>
</evidence>
<dbReference type="RefSeq" id="WP_147648335.1">
    <property type="nucleotide sequence ID" value="NZ_CP042806.1"/>
</dbReference>
<dbReference type="GO" id="GO:0005524">
    <property type="term" value="F:ATP binding"/>
    <property type="evidence" value="ECO:0007669"/>
    <property type="project" value="UniProtKB-UniRule"/>
</dbReference>
<dbReference type="FunFam" id="3.30.1490.20:FF:000001">
    <property type="entry name" value="Carbamoyl-phosphate synthase large chain"/>
    <property type="match status" value="1"/>
</dbReference>
<feature type="binding site" evidence="19">
    <location>
        <position position="309"/>
    </location>
    <ligand>
        <name>Mg(2+)</name>
        <dbReference type="ChEBI" id="CHEBI:18420"/>
        <label>2</label>
    </ligand>
</feature>
<dbReference type="SMART" id="SM00851">
    <property type="entry name" value="MGS"/>
    <property type="match status" value="1"/>
</dbReference>
<feature type="binding site" evidence="19">
    <location>
        <position position="851"/>
    </location>
    <ligand>
        <name>Mn(2+)</name>
        <dbReference type="ChEBI" id="CHEBI:29035"/>
        <label>3</label>
    </ligand>
</feature>
<accession>A0A5B9EFL7</accession>
<keyword evidence="10 19" id="KW-0547">Nucleotide-binding</keyword>
<dbReference type="FunFam" id="3.40.50.20:FF:000001">
    <property type="entry name" value="Carbamoyl-phosphate synthase large chain"/>
    <property type="match status" value="1"/>
</dbReference>
<dbReference type="PROSITE" id="PS00866">
    <property type="entry name" value="CPSASE_1"/>
    <property type="match status" value="1"/>
</dbReference>
<feature type="binding site" evidence="19">
    <location>
        <position position="799"/>
    </location>
    <ligand>
        <name>ATP</name>
        <dbReference type="ChEBI" id="CHEBI:30616"/>
        <label>2</label>
    </ligand>
</feature>
<dbReference type="UniPathway" id="UPA00068">
    <property type="reaction ID" value="UER00171"/>
</dbReference>
<dbReference type="EC" id="6.3.4.16" evidence="19"/>
<dbReference type="GO" id="GO:0046872">
    <property type="term" value="F:metal ion binding"/>
    <property type="evidence" value="ECO:0007669"/>
    <property type="project" value="UniProtKB-KW"/>
</dbReference>
<dbReference type="PRINTS" id="PR00098">
    <property type="entry name" value="CPSASE"/>
</dbReference>
<feature type="region of interest" description="Allosteric domain" evidence="19">
    <location>
        <begin position="953"/>
        <end position="1095"/>
    </location>
</feature>
<dbReference type="InterPro" id="IPR005479">
    <property type="entry name" value="CPAse_ATP-bd"/>
</dbReference>
<evidence type="ECO:0000256" key="1">
    <source>
        <dbReference type="ARBA" id="ARBA00001936"/>
    </source>
</evidence>
<feature type="domain" description="ATP-grasp" evidence="20">
    <location>
        <begin position="143"/>
        <end position="338"/>
    </location>
</feature>
<dbReference type="SUPFAM" id="SSF52440">
    <property type="entry name" value="PreATP-grasp domain"/>
    <property type="match status" value="2"/>
</dbReference>
<dbReference type="InterPro" id="IPR036897">
    <property type="entry name" value="CarbamoylP_synth_lsu_oligo_sf"/>
</dbReference>
<dbReference type="InterPro" id="IPR011607">
    <property type="entry name" value="MGS-like_dom"/>
</dbReference>
<dbReference type="Pfam" id="PF25596">
    <property type="entry name" value="CPSase_L_D1"/>
    <property type="match status" value="2"/>
</dbReference>
<dbReference type="GO" id="GO:0004087">
    <property type="term" value="F:carbamoyl-phosphate synthase (ammonia) activity"/>
    <property type="evidence" value="ECO:0007669"/>
    <property type="project" value="UniProtKB-EC"/>
</dbReference>
<keyword evidence="7 19" id="KW-0028">Amino-acid biosynthesis</keyword>
<feature type="binding site" evidence="19">
    <location>
        <position position="295"/>
    </location>
    <ligand>
        <name>ATP</name>
        <dbReference type="ChEBI" id="CHEBI:30616"/>
        <label>1</label>
    </ligand>
</feature>
<dbReference type="GO" id="GO:0044205">
    <property type="term" value="P:'de novo' UMP biosynthetic process"/>
    <property type="evidence" value="ECO:0007669"/>
    <property type="project" value="UniProtKB-UniRule"/>
</dbReference>